<dbReference type="Proteomes" id="UP000192411">
    <property type="component" value="Unassembled WGS sequence"/>
</dbReference>
<keyword evidence="2" id="KW-1185">Reference proteome</keyword>
<dbReference type="InterPro" id="IPR014556">
    <property type="entry name" value="UCP029407"/>
</dbReference>
<gene>
    <name evidence="1" type="ORF">BST47_29335</name>
</gene>
<evidence type="ECO:0000313" key="1">
    <source>
        <dbReference type="EMBL" id="ORB61084.1"/>
    </source>
</evidence>
<comment type="caution">
    <text evidence="1">The sequence shown here is derived from an EMBL/GenBank/DDBJ whole genome shotgun (WGS) entry which is preliminary data.</text>
</comment>
<dbReference type="STRING" id="75922.BST47_29335"/>
<organism evidence="1 2">
    <name type="scientific">Mycolicibacterium tusciae</name>
    <dbReference type="NCBI Taxonomy" id="75922"/>
    <lineage>
        <taxon>Bacteria</taxon>
        <taxon>Bacillati</taxon>
        <taxon>Actinomycetota</taxon>
        <taxon>Actinomycetes</taxon>
        <taxon>Mycobacteriales</taxon>
        <taxon>Mycobacteriaceae</taxon>
        <taxon>Mycolicibacterium</taxon>
    </lineage>
</organism>
<sequence>MSRGAVLVTADSQTASASRPVVLFVLGMARSGTSATARVLSLCGGALPEGMLGAMRDNPLGHWESRATLQLNDKLLQRNNSGWYDPTIRLQEKGEFEGKEYAACITEIRAFLATLPAAPLVVLKDPKITVLSGMWFEAARLSGFDVATVIAVRHPQEVVASITAPGGISAELSSALWLKYTLLAERGTRAVPRVFVEYANLLNDWRREVKRISAALAIDLDAQDESAIEEFLTPNLHRQRHQGPVIEPFGTSWFSTVYEDMRAAARDEPWEQSALDLIFDGYRASERTFRAASADFRRLRRVNRLLRPSITKLNYEVRAMVNRRRGTWA</sequence>
<dbReference type="GO" id="GO:0016740">
    <property type="term" value="F:transferase activity"/>
    <property type="evidence" value="ECO:0007669"/>
    <property type="project" value="UniProtKB-KW"/>
</dbReference>
<evidence type="ECO:0000313" key="2">
    <source>
        <dbReference type="Proteomes" id="UP000192411"/>
    </source>
</evidence>
<dbReference type="InterPro" id="IPR027417">
    <property type="entry name" value="P-loop_NTPase"/>
</dbReference>
<protein>
    <submittedName>
        <fullName evidence="1">Sulfotransferase family protein</fullName>
    </submittedName>
</protein>
<dbReference type="SUPFAM" id="SSF52540">
    <property type="entry name" value="P-loop containing nucleoside triphosphate hydrolases"/>
    <property type="match status" value="1"/>
</dbReference>
<reference evidence="1 2" key="1">
    <citation type="submission" date="2017-02" db="EMBL/GenBank/DDBJ databases">
        <title>The new phylogeny of genus Mycobacterium.</title>
        <authorList>
            <person name="Tortoli E."/>
            <person name="Trovato A."/>
            <person name="Cirillo D.M."/>
        </authorList>
    </citation>
    <scope>NUCLEOTIDE SEQUENCE [LARGE SCALE GENOMIC DNA]</scope>
    <source>
        <strain evidence="1 2">DSM 44338</strain>
    </source>
</reference>
<dbReference type="EMBL" id="MVIM01000032">
    <property type="protein sequence ID" value="ORB61084.1"/>
    <property type="molecule type" value="Genomic_DNA"/>
</dbReference>
<keyword evidence="1" id="KW-0808">Transferase</keyword>
<dbReference type="AlphaFoldDB" id="A0A1X0JE90"/>
<dbReference type="Gene3D" id="3.40.50.300">
    <property type="entry name" value="P-loop containing nucleotide triphosphate hydrolases"/>
    <property type="match status" value="1"/>
</dbReference>
<accession>A0A1X0JE90</accession>
<proteinExistence type="predicted"/>
<name>A0A1X0JE90_9MYCO</name>
<dbReference type="PIRSF" id="PIRSF029407">
    <property type="entry name" value="UCP029407"/>
    <property type="match status" value="1"/>
</dbReference>